<evidence type="ECO:0000256" key="1">
    <source>
        <dbReference type="SAM" id="MobiDB-lite"/>
    </source>
</evidence>
<dbReference type="AlphaFoldDB" id="A0A1D1ZJP4"/>
<proteinExistence type="predicted"/>
<feature type="compositionally biased region" description="Gly residues" evidence="1">
    <location>
        <begin position="352"/>
        <end position="362"/>
    </location>
</feature>
<accession>A0A1D1ZJP4</accession>
<feature type="compositionally biased region" description="Basic residues" evidence="1">
    <location>
        <begin position="245"/>
        <end position="255"/>
    </location>
</feature>
<feature type="chain" id="PRO_5008901073" evidence="2">
    <location>
        <begin position="33"/>
        <end position="474"/>
    </location>
</feature>
<feature type="compositionally biased region" description="Basic and acidic residues" evidence="1">
    <location>
        <begin position="437"/>
        <end position="447"/>
    </location>
</feature>
<feature type="compositionally biased region" description="Basic residues" evidence="1">
    <location>
        <begin position="263"/>
        <end position="272"/>
    </location>
</feature>
<feature type="compositionally biased region" description="Basic and acidic residues" evidence="1">
    <location>
        <begin position="286"/>
        <end position="298"/>
    </location>
</feature>
<organism evidence="3">
    <name type="scientific">Anthurium amnicola</name>
    <dbReference type="NCBI Taxonomy" id="1678845"/>
    <lineage>
        <taxon>Eukaryota</taxon>
        <taxon>Viridiplantae</taxon>
        <taxon>Streptophyta</taxon>
        <taxon>Embryophyta</taxon>
        <taxon>Tracheophyta</taxon>
        <taxon>Spermatophyta</taxon>
        <taxon>Magnoliopsida</taxon>
        <taxon>Liliopsida</taxon>
        <taxon>Araceae</taxon>
        <taxon>Pothoideae</taxon>
        <taxon>Potheae</taxon>
        <taxon>Anthurium</taxon>
    </lineage>
</organism>
<feature type="compositionally biased region" description="Basic and acidic residues" evidence="1">
    <location>
        <begin position="220"/>
        <end position="237"/>
    </location>
</feature>
<sequence>KRQKTSGKTPTFPKHCVLTLAFILLPFHHVVNHGAGALPQLAAPPQRRRRAPPGQCRPPPPSSARRQRPRPRPPSRHLLRLLRGPPPLPRLRSGGRAAGPGLQLRGRPGHPAGGGDPEGPGGAPQLPGLRHEHHGDEPPGEGVRRRHQEGRVGPPRPTRHPRRVRRPLPPGGRHHPVRRRPPQPLLPWGPRRLRRHRVVGGQGLQGSPEVLQGQPDLDGEARQVHQDPRFRGVKAEPRCQIPPHLHQRDHPRRRVQGLPGTRRDRRRPGRRHVLQLLLQARRRLPFRGDLRRRPEERGSGGGHRRDRPQGPPRQGTAHHPGDARPQGPGRRRVHVQHPTLPGDLHLRAGVRGPAGAGWPGGGGEEERPQGRDPVRCHQRQWGFLRLPGGDARQVTDECPLHPGEVRSGEEVRGGGCKGRDGPAEGSPLGRRSPGVHLQRDAAGRRGEAGGLHEGFPGQASLIISVHAVLSIYLN</sequence>
<dbReference type="EMBL" id="GDJX01000897">
    <property type="protein sequence ID" value="JAT67039.1"/>
    <property type="molecule type" value="Transcribed_RNA"/>
</dbReference>
<evidence type="ECO:0000256" key="2">
    <source>
        <dbReference type="SAM" id="SignalP"/>
    </source>
</evidence>
<feature type="compositionally biased region" description="Basic residues" evidence="1">
    <location>
        <begin position="65"/>
        <end position="80"/>
    </location>
</feature>
<protein>
    <submittedName>
        <fullName evidence="3">Uncharacterized protein</fullName>
    </submittedName>
</protein>
<feature type="compositionally biased region" description="Basic and acidic residues" evidence="1">
    <location>
        <begin position="399"/>
        <end position="422"/>
    </location>
</feature>
<evidence type="ECO:0000313" key="3">
    <source>
        <dbReference type="EMBL" id="JAT67039.1"/>
    </source>
</evidence>
<name>A0A1D1ZJP4_9ARAE</name>
<feature type="compositionally biased region" description="Basic residues" evidence="1">
    <location>
        <begin position="157"/>
        <end position="181"/>
    </location>
</feature>
<feature type="region of interest" description="Disordered" evidence="1">
    <location>
        <begin position="220"/>
        <end position="272"/>
    </location>
</feature>
<feature type="signal peptide" evidence="2">
    <location>
        <begin position="1"/>
        <end position="32"/>
    </location>
</feature>
<feature type="region of interest" description="Disordered" evidence="1">
    <location>
        <begin position="285"/>
        <end position="373"/>
    </location>
</feature>
<feature type="region of interest" description="Disordered" evidence="1">
    <location>
        <begin position="399"/>
        <end position="455"/>
    </location>
</feature>
<feature type="non-terminal residue" evidence="3">
    <location>
        <position position="1"/>
    </location>
</feature>
<feature type="compositionally biased region" description="Gly residues" evidence="1">
    <location>
        <begin position="111"/>
        <end position="122"/>
    </location>
</feature>
<keyword evidence="2" id="KW-0732">Signal</keyword>
<feature type="compositionally biased region" description="Basic and acidic residues" evidence="1">
    <location>
        <begin position="364"/>
        <end position="373"/>
    </location>
</feature>
<gene>
    <name evidence="3" type="ORF">g.122945</name>
</gene>
<reference evidence="3" key="1">
    <citation type="submission" date="2015-07" db="EMBL/GenBank/DDBJ databases">
        <title>Transcriptome Assembly of Anthurium amnicola.</title>
        <authorList>
            <person name="Suzuki J."/>
        </authorList>
    </citation>
    <scope>NUCLEOTIDE SEQUENCE</scope>
</reference>
<feature type="region of interest" description="Disordered" evidence="1">
    <location>
        <begin position="39"/>
        <end position="192"/>
    </location>
</feature>